<evidence type="ECO:0000313" key="3">
    <source>
        <dbReference type="Proteomes" id="UP001632037"/>
    </source>
</evidence>
<evidence type="ECO:0000313" key="2">
    <source>
        <dbReference type="EMBL" id="KAL3669300.1"/>
    </source>
</evidence>
<dbReference type="AlphaFoldDB" id="A0ABD3FQU9"/>
<feature type="compositionally biased region" description="Basic residues" evidence="1">
    <location>
        <begin position="1"/>
        <end position="21"/>
    </location>
</feature>
<dbReference type="EMBL" id="JBIMZQ010000009">
    <property type="protein sequence ID" value="KAL3669300.1"/>
    <property type="molecule type" value="Genomic_DNA"/>
</dbReference>
<sequence length="116" mass="12767">MRCKKGNKSNRKRRKGTKCRHGACGSTSETPSVDRIDLPTPVTFSDADAATDSESEEELPDDDRSSSESYPDNSESSEEKANDLVSYPDYSFEPSECGDVDDTMESRDDDSQSVVV</sequence>
<reference evidence="2 3" key="1">
    <citation type="submission" date="2024-09" db="EMBL/GenBank/DDBJ databases">
        <title>Genome sequencing and assembly of Phytophthora oleae, isolate VK10A, causative agent of rot of olive drupes.</title>
        <authorList>
            <person name="Conti Taguali S."/>
            <person name="Riolo M."/>
            <person name="La Spada F."/>
            <person name="Cacciola S.O."/>
            <person name="Dionisio G."/>
        </authorList>
    </citation>
    <scope>NUCLEOTIDE SEQUENCE [LARGE SCALE GENOMIC DNA]</scope>
    <source>
        <strain evidence="2 3">VK10A</strain>
    </source>
</reference>
<organism evidence="2 3">
    <name type="scientific">Phytophthora oleae</name>
    <dbReference type="NCBI Taxonomy" id="2107226"/>
    <lineage>
        <taxon>Eukaryota</taxon>
        <taxon>Sar</taxon>
        <taxon>Stramenopiles</taxon>
        <taxon>Oomycota</taxon>
        <taxon>Peronosporomycetes</taxon>
        <taxon>Peronosporales</taxon>
        <taxon>Peronosporaceae</taxon>
        <taxon>Phytophthora</taxon>
    </lineage>
</organism>
<evidence type="ECO:0000256" key="1">
    <source>
        <dbReference type="SAM" id="MobiDB-lite"/>
    </source>
</evidence>
<dbReference type="Proteomes" id="UP001632037">
    <property type="component" value="Unassembled WGS sequence"/>
</dbReference>
<proteinExistence type="predicted"/>
<name>A0ABD3FQU9_9STRA</name>
<feature type="compositionally biased region" description="Acidic residues" evidence="1">
    <location>
        <begin position="49"/>
        <end position="61"/>
    </location>
</feature>
<keyword evidence="3" id="KW-1185">Reference proteome</keyword>
<comment type="caution">
    <text evidence="2">The sequence shown here is derived from an EMBL/GenBank/DDBJ whole genome shotgun (WGS) entry which is preliminary data.</text>
</comment>
<protein>
    <submittedName>
        <fullName evidence="2">Uncharacterized protein</fullName>
    </submittedName>
</protein>
<accession>A0ABD3FQU9</accession>
<feature type="region of interest" description="Disordered" evidence="1">
    <location>
        <begin position="1"/>
        <end position="116"/>
    </location>
</feature>
<gene>
    <name evidence="2" type="ORF">V7S43_005677</name>
</gene>